<sequence length="191" mass="21349">MFTRSTRPLFNQVQCMTKRYAHKKAPIQIRLNQYIEGIGLKGQVVSVRPGLMRNVLYPSGKASYIVKGESLESVIDEAEAEAMTEQQQIEIQEQQLKQQVLTSELQQALSQVSSLRFTRAIVPGSEALFGSVSVDDILQELKDKHDIHTLEKQAIDVQGGKIKTLGNHTIPIHFADHTTVSISIDVVPEEK</sequence>
<evidence type="ECO:0000256" key="7">
    <source>
        <dbReference type="SAM" id="Coils"/>
    </source>
</evidence>
<dbReference type="AlphaFoldDB" id="A0A1X2GVP4"/>
<dbReference type="GO" id="GO:0003735">
    <property type="term" value="F:structural constituent of ribosome"/>
    <property type="evidence" value="ECO:0007669"/>
    <property type="project" value="InterPro"/>
</dbReference>
<feature type="domain" description="Large ribosomal subunit protein bL9 C-terminal" evidence="9">
    <location>
        <begin position="104"/>
        <end position="187"/>
    </location>
</feature>
<proteinExistence type="inferred from homology"/>
<dbReference type="InterPro" id="IPR020069">
    <property type="entry name" value="Ribosomal_bL9_C"/>
</dbReference>
<keyword evidence="5" id="KW-0687">Ribonucleoprotein</keyword>
<dbReference type="GO" id="GO:0005840">
    <property type="term" value="C:ribosome"/>
    <property type="evidence" value="ECO:0007669"/>
    <property type="project" value="UniProtKB-KW"/>
</dbReference>
<organism evidence="10 11">
    <name type="scientific">Hesseltinella vesiculosa</name>
    <dbReference type="NCBI Taxonomy" id="101127"/>
    <lineage>
        <taxon>Eukaryota</taxon>
        <taxon>Fungi</taxon>
        <taxon>Fungi incertae sedis</taxon>
        <taxon>Mucoromycota</taxon>
        <taxon>Mucoromycotina</taxon>
        <taxon>Mucoromycetes</taxon>
        <taxon>Mucorales</taxon>
        <taxon>Cunninghamellaceae</taxon>
        <taxon>Hesseltinella</taxon>
    </lineage>
</organism>
<dbReference type="EMBL" id="MCGT01000002">
    <property type="protein sequence ID" value="ORX62093.1"/>
    <property type="molecule type" value="Genomic_DNA"/>
</dbReference>
<dbReference type="InterPro" id="IPR020070">
    <property type="entry name" value="Ribosomal_bL9_N"/>
</dbReference>
<dbReference type="OrthoDB" id="5555409at2759"/>
<dbReference type="Pfam" id="PF01281">
    <property type="entry name" value="Ribosomal_L9_N"/>
    <property type="match status" value="1"/>
</dbReference>
<evidence type="ECO:0000256" key="6">
    <source>
        <dbReference type="ARBA" id="ARBA00035427"/>
    </source>
</evidence>
<name>A0A1X2GVP4_9FUNG</name>
<dbReference type="Gene3D" id="3.10.430.100">
    <property type="entry name" value="Ribosomal protein L9, C-terminal domain"/>
    <property type="match status" value="1"/>
</dbReference>
<dbReference type="GO" id="GO:0006412">
    <property type="term" value="P:translation"/>
    <property type="evidence" value="ECO:0007669"/>
    <property type="project" value="InterPro"/>
</dbReference>
<reference evidence="10 11" key="1">
    <citation type="submission" date="2016-07" db="EMBL/GenBank/DDBJ databases">
        <title>Pervasive Adenine N6-methylation of Active Genes in Fungi.</title>
        <authorList>
            <consortium name="DOE Joint Genome Institute"/>
            <person name="Mondo S.J."/>
            <person name="Dannebaum R.O."/>
            <person name="Kuo R.C."/>
            <person name="Labutti K."/>
            <person name="Haridas S."/>
            <person name="Kuo A."/>
            <person name="Salamov A."/>
            <person name="Ahrendt S.R."/>
            <person name="Lipzen A."/>
            <person name="Sullivan W."/>
            <person name="Andreopoulos W.B."/>
            <person name="Clum A."/>
            <person name="Lindquist E."/>
            <person name="Daum C."/>
            <person name="Ramamoorthy G.K."/>
            <person name="Gryganskyi A."/>
            <person name="Culley D."/>
            <person name="Magnuson J.K."/>
            <person name="James T.Y."/>
            <person name="O'Malley M.A."/>
            <person name="Stajich J.E."/>
            <person name="Spatafora J.W."/>
            <person name="Visel A."/>
            <person name="Grigoriev I.V."/>
        </authorList>
    </citation>
    <scope>NUCLEOTIDE SEQUENCE [LARGE SCALE GENOMIC DNA]</scope>
    <source>
        <strain evidence="10 11">NRRL 3301</strain>
    </source>
</reference>
<comment type="similarity">
    <text evidence="1">Belongs to the bacterial ribosomal protein bL9 family.</text>
</comment>
<evidence type="ECO:0000256" key="1">
    <source>
        <dbReference type="ARBA" id="ARBA00010605"/>
    </source>
</evidence>
<evidence type="ECO:0000256" key="5">
    <source>
        <dbReference type="ARBA" id="ARBA00023274"/>
    </source>
</evidence>
<keyword evidence="3" id="KW-0694">RNA-binding</keyword>
<dbReference type="Pfam" id="PF03948">
    <property type="entry name" value="Ribosomal_L9_C"/>
    <property type="match status" value="1"/>
</dbReference>
<dbReference type="PANTHER" id="PTHR21368">
    <property type="entry name" value="50S RIBOSOMAL PROTEIN L9"/>
    <property type="match status" value="1"/>
</dbReference>
<dbReference type="InterPro" id="IPR009027">
    <property type="entry name" value="Ribosomal_bL9/RNase_H1_N"/>
</dbReference>
<accession>A0A1X2GVP4</accession>
<gene>
    <name evidence="10" type="ORF">DM01DRAFT_1379937</name>
</gene>
<evidence type="ECO:0000259" key="9">
    <source>
        <dbReference type="Pfam" id="PF03948"/>
    </source>
</evidence>
<evidence type="ECO:0000313" key="10">
    <source>
        <dbReference type="EMBL" id="ORX62093.1"/>
    </source>
</evidence>
<feature type="coiled-coil region" evidence="7">
    <location>
        <begin position="68"/>
        <end position="111"/>
    </location>
</feature>
<dbReference type="Proteomes" id="UP000242146">
    <property type="component" value="Unassembled WGS sequence"/>
</dbReference>
<dbReference type="GO" id="GO:0019843">
    <property type="term" value="F:rRNA binding"/>
    <property type="evidence" value="ECO:0007669"/>
    <property type="project" value="UniProtKB-KW"/>
</dbReference>
<keyword evidence="7" id="KW-0175">Coiled coil</keyword>
<evidence type="ECO:0000256" key="4">
    <source>
        <dbReference type="ARBA" id="ARBA00022980"/>
    </source>
</evidence>
<comment type="caution">
    <text evidence="10">The sequence shown here is derived from an EMBL/GenBank/DDBJ whole genome shotgun (WGS) entry which is preliminary data.</text>
</comment>
<dbReference type="InterPro" id="IPR036935">
    <property type="entry name" value="Ribosomal_bL9_N_sf"/>
</dbReference>
<keyword evidence="11" id="KW-1185">Reference proteome</keyword>
<feature type="domain" description="Ribosomal protein L9" evidence="8">
    <location>
        <begin position="27"/>
        <end position="67"/>
    </location>
</feature>
<dbReference type="HAMAP" id="MF_00503">
    <property type="entry name" value="Ribosomal_bL9"/>
    <property type="match status" value="1"/>
</dbReference>
<evidence type="ECO:0000256" key="2">
    <source>
        <dbReference type="ARBA" id="ARBA00022730"/>
    </source>
</evidence>
<keyword evidence="2" id="KW-0699">rRNA-binding</keyword>
<protein>
    <recommendedName>
        <fullName evidence="6">50S ribosomal protein L9, chloroplastic</fullName>
    </recommendedName>
</protein>
<dbReference type="STRING" id="101127.A0A1X2GVP4"/>
<dbReference type="InterPro" id="IPR036791">
    <property type="entry name" value="Ribosomal_bL9_C_sf"/>
</dbReference>
<dbReference type="Gene3D" id="3.40.5.10">
    <property type="entry name" value="Ribosomal protein L9, N-terminal domain"/>
    <property type="match status" value="1"/>
</dbReference>
<evidence type="ECO:0000256" key="3">
    <source>
        <dbReference type="ARBA" id="ARBA00022884"/>
    </source>
</evidence>
<dbReference type="SUPFAM" id="SSF55653">
    <property type="entry name" value="Ribosomal protein L9 C-domain"/>
    <property type="match status" value="1"/>
</dbReference>
<keyword evidence="4" id="KW-0689">Ribosomal protein</keyword>
<dbReference type="InterPro" id="IPR000244">
    <property type="entry name" value="Ribosomal_bL9"/>
</dbReference>
<dbReference type="InterPro" id="IPR020594">
    <property type="entry name" value="Ribosomal_bL9_bac/chp"/>
</dbReference>
<evidence type="ECO:0000313" key="11">
    <source>
        <dbReference type="Proteomes" id="UP000242146"/>
    </source>
</evidence>
<evidence type="ECO:0000259" key="8">
    <source>
        <dbReference type="Pfam" id="PF01281"/>
    </source>
</evidence>
<dbReference type="SUPFAM" id="SSF55658">
    <property type="entry name" value="L9 N-domain-like"/>
    <property type="match status" value="1"/>
</dbReference>
<dbReference type="GO" id="GO:1990904">
    <property type="term" value="C:ribonucleoprotein complex"/>
    <property type="evidence" value="ECO:0007669"/>
    <property type="project" value="UniProtKB-KW"/>
</dbReference>